<name>A0A3G2T4N5_9GAMM</name>
<protein>
    <submittedName>
        <fullName evidence="1">Uncharacterized protein</fullName>
    </submittedName>
</protein>
<dbReference type="AlphaFoldDB" id="A0A3G2T4N5"/>
<evidence type="ECO:0000313" key="1">
    <source>
        <dbReference type="EMBL" id="AYO54945.1"/>
    </source>
</evidence>
<evidence type="ECO:0000313" key="2">
    <source>
        <dbReference type="Proteomes" id="UP000279962"/>
    </source>
</evidence>
<dbReference type="RefSeq" id="WP_087553780.1">
    <property type="nucleotide sequence ID" value="NZ_CP033133.1"/>
</dbReference>
<sequence>MGKFLLGLVIGWVLCHRYTHIMIASECERLGGFFVGSKTYKCVAIKNDSITQTTILKAEKLNRLG</sequence>
<gene>
    <name evidence="1" type="ORF">CDG68_15370</name>
</gene>
<organism evidence="1 2">
    <name type="scientific">Acinetobacter wuhouensis</name>
    <dbReference type="NCBI Taxonomy" id="1879050"/>
    <lineage>
        <taxon>Bacteria</taxon>
        <taxon>Pseudomonadati</taxon>
        <taxon>Pseudomonadota</taxon>
        <taxon>Gammaproteobacteria</taxon>
        <taxon>Moraxellales</taxon>
        <taxon>Moraxellaceae</taxon>
        <taxon>Acinetobacter</taxon>
    </lineage>
</organism>
<reference evidence="1 2" key="1">
    <citation type="submission" date="2018-10" db="EMBL/GenBank/DDBJ databases">
        <title>The complete genome of Acinetobacter wuhouensis strain WCHAW010062.</title>
        <authorList>
            <person name="Hu Y."/>
            <person name="Long H."/>
            <person name="Feng Y."/>
            <person name="Zong Z."/>
        </authorList>
    </citation>
    <scope>NUCLEOTIDE SEQUENCE [LARGE SCALE GENOMIC DNA]</scope>
    <source>
        <strain evidence="1 2">WCHAW010062</strain>
    </source>
</reference>
<dbReference type="EMBL" id="CP033133">
    <property type="protein sequence ID" value="AYO54945.1"/>
    <property type="molecule type" value="Genomic_DNA"/>
</dbReference>
<proteinExistence type="predicted"/>
<dbReference type="Proteomes" id="UP000279962">
    <property type="component" value="Chromosome"/>
</dbReference>
<accession>A0A3G2T4N5</accession>